<dbReference type="RefSeq" id="WP_066195229.1">
    <property type="nucleotide sequence ID" value="NZ_JARMMB010000040.1"/>
</dbReference>
<evidence type="ECO:0000256" key="1">
    <source>
        <dbReference type="SAM" id="Phobius"/>
    </source>
</evidence>
<organism evidence="2 3">
    <name type="scientific">Cytobacillus horneckiae</name>
    <dbReference type="NCBI Taxonomy" id="549687"/>
    <lineage>
        <taxon>Bacteria</taxon>
        <taxon>Bacillati</taxon>
        <taxon>Bacillota</taxon>
        <taxon>Bacilli</taxon>
        <taxon>Bacillales</taxon>
        <taxon>Bacillaceae</taxon>
        <taxon>Cytobacillus</taxon>
    </lineage>
</organism>
<gene>
    <name evidence="2" type="ORF">CWS20_06010</name>
</gene>
<reference evidence="2 3" key="1">
    <citation type="journal article" date="2010" name="Int. J. Syst. Evol. Microbiol.">
        <title>Bacillus horneckiae sp. nov., isolated from a spacecraft-assembly clean room.</title>
        <authorList>
            <person name="Vaishampayan P."/>
            <person name="Probst A."/>
            <person name="Krishnamurthi S."/>
            <person name="Ghosh S."/>
            <person name="Osman S."/>
            <person name="McDowall A."/>
            <person name="Ruckmani A."/>
            <person name="Mayilraj S."/>
            <person name="Venkateswaran K."/>
        </authorList>
    </citation>
    <scope>NUCLEOTIDE SEQUENCE [LARGE SCALE GENOMIC DNA]</scope>
    <source>
        <strain evidence="3">1PO1SC</strain>
    </source>
</reference>
<name>A0A2N0ZK93_9BACI</name>
<dbReference type="EMBL" id="PISD01000010">
    <property type="protein sequence ID" value="PKG29924.1"/>
    <property type="molecule type" value="Genomic_DNA"/>
</dbReference>
<comment type="caution">
    <text evidence="2">The sequence shown here is derived from an EMBL/GenBank/DDBJ whole genome shotgun (WGS) entry which is preliminary data.</text>
</comment>
<feature type="transmembrane region" description="Helical" evidence="1">
    <location>
        <begin position="331"/>
        <end position="354"/>
    </location>
</feature>
<accession>A0A2N0ZK93</accession>
<sequence length="395" mass="46945">MMMRIYKPFWSYSIHKTEAWLAEMAIKGYELKRFNRVTRSFHFNSSSAKHITYKIGYDRTKLNPISSTLENDGWAFVDQQKSWYILKNERAIEEIHTTPVRSGIIRRNNLLSFLFSTIFIVITANLVFHLSLISMNLFNDGQVTIVQSPLWIITYTFWTFLLALYLLSIYSFIKLKSENKKLNNEHNVMDGLYDSCVSNSRKQEKQMKKEGKMIKHTRFGWMYSPDKLEEWLEAMEAKGYHLNRVNKLGTSFYFIKGEPRNISYCTDYQNISDENNLYMHKESGWCHIYSSYSSMQKWTIWSKEYEEDEIKPRIFTDSINRIKHAKKVASAYTLLFLPVLIIYIFILTLQLPLLNFSFSIDTLNPILYTFVLCLFSSFIIRSWLYYFRMKGDSQL</sequence>
<proteinExistence type="predicted"/>
<feature type="transmembrane region" description="Helical" evidence="1">
    <location>
        <begin position="110"/>
        <end position="130"/>
    </location>
</feature>
<evidence type="ECO:0000313" key="2">
    <source>
        <dbReference type="EMBL" id="PKG29924.1"/>
    </source>
</evidence>
<dbReference type="Proteomes" id="UP000233343">
    <property type="component" value="Unassembled WGS sequence"/>
</dbReference>
<evidence type="ECO:0000313" key="3">
    <source>
        <dbReference type="Proteomes" id="UP000233343"/>
    </source>
</evidence>
<feature type="transmembrane region" description="Helical" evidence="1">
    <location>
        <begin position="150"/>
        <end position="173"/>
    </location>
</feature>
<feature type="transmembrane region" description="Helical" evidence="1">
    <location>
        <begin position="366"/>
        <end position="387"/>
    </location>
</feature>
<dbReference type="AlphaFoldDB" id="A0A2N0ZK93"/>
<protein>
    <submittedName>
        <fullName evidence="2">DUF2812 domain-containing protein</fullName>
    </submittedName>
</protein>
<keyword evidence="3" id="KW-1185">Reference proteome</keyword>
<keyword evidence="1" id="KW-0812">Transmembrane</keyword>
<dbReference type="InterPro" id="IPR021359">
    <property type="entry name" value="DUF2812"/>
</dbReference>
<dbReference type="Pfam" id="PF11193">
    <property type="entry name" value="DUF2812"/>
    <property type="match status" value="2"/>
</dbReference>
<keyword evidence="1" id="KW-0472">Membrane</keyword>
<keyword evidence="1" id="KW-1133">Transmembrane helix</keyword>